<dbReference type="OrthoDB" id="5585746at2759"/>
<organism evidence="1 2">
    <name type="scientific">Portunus trituberculatus</name>
    <name type="common">Swimming crab</name>
    <name type="synonym">Neptunus trituberculatus</name>
    <dbReference type="NCBI Taxonomy" id="210409"/>
    <lineage>
        <taxon>Eukaryota</taxon>
        <taxon>Metazoa</taxon>
        <taxon>Ecdysozoa</taxon>
        <taxon>Arthropoda</taxon>
        <taxon>Crustacea</taxon>
        <taxon>Multicrustacea</taxon>
        <taxon>Malacostraca</taxon>
        <taxon>Eumalacostraca</taxon>
        <taxon>Eucarida</taxon>
        <taxon>Decapoda</taxon>
        <taxon>Pleocyemata</taxon>
        <taxon>Brachyura</taxon>
        <taxon>Eubrachyura</taxon>
        <taxon>Portunoidea</taxon>
        <taxon>Portunidae</taxon>
        <taxon>Portuninae</taxon>
        <taxon>Portunus</taxon>
    </lineage>
</organism>
<evidence type="ECO:0000313" key="2">
    <source>
        <dbReference type="Proteomes" id="UP000324222"/>
    </source>
</evidence>
<sequence>MSGFDEILGTKIEVRKRTLGTSLDKDLCDGALEQDLFPEFTKLLEDAVPGDDESEGCPLPGTPEDESLIDAKEFYSCDLKNVGHGSLLDVTAAGRMLYARMFLCGFLKVGMEGEPGWRPSTRVCTNMPPHPSAHPHLTFMMALAVLSLCILMTSFTKAASGRHGPHRANSDKE</sequence>
<evidence type="ECO:0000313" key="1">
    <source>
        <dbReference type="EMBL" id="MPC11594.1"/>
    </source>
</evidence>
<dbReference type="EMBL" id="VSRR010000172">
    <property type="protein sequence ID" value="MPC11594.1"/>
    <property type="molecule type" value="Genomic_DNA"/>
</dbReference>
<accession>A0A5B7CSJ9</accession>
<reference evidence="1 2" key="1">
    <citation type="submission" date="2019-05" db="EMBL/GenBank/DDBJ databases">
        <title>Another draft genome of Portunus trituberculatus and its Hox gene families provides insights of decapod evolution.</title>
        <authorList>
            <person name="Jeong J.-H."/>
            <person name="Song I."/>
            <person name="Kim S."/>
            <person name="Choi T."/>
            <person name="Kim D."/>
            <person name="Ryu S."/>
            <person name="Kim W."/>
        </authorList>
    </citation>
    <scope>NUCLEOTIDE SEQUENCE [LARGE SCALE GENOMIC DNA]</scope>
    <source>
        <tissue evidence="1">Muscle</tissue>
    </source>
</reference>
<proteinExistence type="predicted"/>
<keyword evidence="2" id="KW-1185">Reference proteome</keyword>
<gene>
    <name evidence="1" type="ORF">E2C01_004264</name>
</gene>
<dbReference type="AlphaFoldDB" id="A0A5B7CSJ9"/>
<protein>
    <submittedName>
        <fullName evidence="1">Uncharacterized protein</fullName>
    </submittedName>
</protein>
<name>A0A5B7CSJ9_PORTR</name>
<comment type="caution">
    <text evidence="1">The sequence shown here is derived from an EMBL/GenBank/DDBJ whole genome shotgun (WGS) entry which is preliminary data.</text>
</comment>
<dbReference type="Proteomes" id="UP000324222">
    <property type="component" value="Unassembled WGS sequence"/>
</dbReference>